<dbReference type="InterPro" id="IPR016195">
    <property type="entry name" value="Pol/histidinol_Pase-like"/>
</dbReference>
<dbReference type="SUPFAM" id="SSF89550">
    <property type="entry name" value="PHP domain-like"/>
    <property type="match status" value="1"/>
</dbReference>
<evidence type="ECO:0000313" key="9">
    <source>
        <dbReference type="Proteomes" id="UP001575181"/>
    </source>
</evidence>
<dbReference type="Gene3D" id="3.20.20.140">
    <property type="entry name" value="Metal-dependent hydrolases"/>
    <property type="match status" value="1"/>
</dbReference>
<dbReference type="InterPro" id="IPR004805">
    <property type="entry name" value="DnaE2/DnaE/PolC"/>
</dbReference>
<evidence type="ECO:0000256" key="1">
    <source>
        <dbReference type="ARBA" id="ARBA00012417"/>
    </source>
</evidence>
<evidence type="ECO:0000256" key="3">
    <source>
        <dbReference type="ARBA" id="ARBA00022695"/>
    </source>
</evidence>
<protein>
    <recommendedName>
        <fullName evidence="1">DNA-directed DNA polymerase</fullName>
        <ecNumber evidence="1">2.7.7.7</ecNumber>
    </recommendedName>
</protein>
<dbReference type="Gene3D" id="1.10.150.870">
    <property type="match status" value="1"/>
</dbReference>
<keyword evidence="9" id="KW-1185">Reference proteome</keyword>
<evidence type="ECO:0000256" key="2">
    <source>
        <dbReference type="ARBA" id="ARBA00022679"/>
    </source>
</evidence>
<sequence length="1025" mass="112495">MRAVHLCAHSHYSFRYGIDSPQALADAAAARGIDAIALTDVEGLYGAVDFYRAALAAEIKPLLGARLADGERDPGCVVLARDRSGYRALCRLLSARRLGGEWRAIAREAAGHLFFLAGSRAWVDRLDCAPLRAARALFVRRVPADLCRNREERAARERLARYARHRRLPLAAALEAAFLDPEAFEAHRVAVAMRAGTTIARLDPALHAPEQAWLRDAEHLRAAYVDDREALENALHIAGACADRVLDGMLDRLCFPPFPLASGEDAAGYLRRLCRSGLRRRYGEVVPLEAQRRLQRELAVITDMGYATYFLVVRDIVEAAEARGIPTLGRGSVANSIVAYVLRITHVEPVAHGLFFERFLNPERRDPPDIDLDFPWDRRDEMVDYVYARYGAERVAMVGAFTTFESRGLVQEIGAALGFGREELAEVSRRLPRVPLHRLPQALGEHPAGIELHPDREPLATVLRVGAYLDGNPKGLGTHPCGLVIAPDRVDARVPVERSPKGLVTTQYAMYPAEALGLIKIDLLGNRSLTALLDTVAAVRAGRGEAVDFDALDPAEDPATRDLVARGATMGCFYIESPSMRQVQARLDCRDFETLVAASSIIRPGVSHSGVMERFIRRHRGEERVEYAHPALREVLDTTCGVMIYQEDVIRTVGVVAGMSLGEADDLRRCMSKKRDWNAMETYRARFAEGARERGVTEETIEQLWTEIESFAGYAFCKAHSASFALLSFQVAYLKAHFPAEFLAAVLANGGGYYGPQAYVDEAKRLGVAVRPPHVNGSTAAPRAEPDPEGRGGWAIRLGLDRVRDLTGEAAAALAAERGRNGAFADLEDLIRRVPVLDRAGLEALVGCGALDGLGSSRRALFWTLEGRGCGHGRATGTGDLFPAVPQDPEPAPVAAESAEERLRWELAYLGLTASDHPLVLFRHRLAPWRQGMVAAARLADHHGRRVRMAGWQVTRKSARTRAGDRPMCFLTLEDRTGLGECVLFPDAYATYGGLLHGFGPFVTEGVVRLEQGVATLEVDWLRAV</sequence>
<proteinExistence type="predicted"/>
<feature type="domain" description="Polymerase/histidinol phosphatase N-terminal" evidence="7">
    <location>
        <begin position="4"/>
        <end position="71"/>
    </location>
</feature>
<dbReference type="EMBL" id="JBGUAW010000009">
    <property type="protein sequence ID" value="MFA9461898.1"/>
    <property type="molecule type" value="Genomic_DNA"/>
</dbReference>
<accession>A0ABV4TXC2</accession>
<dbReference type="InterPro" id="IPR040982">
    <property type="entry name" value="DNA_pol3_finger"/>
</dbReference>
<keyword evidence="3 8" id="KW-0548">Nucleotidyltransferase</keyword>
<dbReference type="PANTHER" id="PTHR32294">
    <property type="entry name" value="DNA POLYMERASE III SUBUNIT ALPHA"/>
    <property type="match status" value="1"/>
</dbReference>
<dbReference type="InterPro" id="IPR011708">
    <property type="entry name" value="DNA_pol3_alpha_NTPase_dom"/>
</dbReference>
<reference evidence="8 9" key="1">
    <citation type="submission" date="2024-08" db="EMBL/GenBank/DDBJ databases">
        <title>Whole-genome sequencing of halo(alkali)philic microorganisms from hypersaline lakes.</title>
        <authorList>
            <person name="Sorokin D.Y."/>
            <person name="Merkel A.Y."/>
            <person name="Messina E."/>
            <person name="Yakimov M."/>
        </authorList>
    </citation>
    <scope>NUCLEOTIDE SEQUENCE [LARGE SCALE GENOMIC DNA]</scope>
    <source>
        <strain evidence="8 9">Cl-TMA</strain>
    </source>
</reference>
<dbReference type="EC" id="2.7.7.7" evidence="1"/>
<dbReference type="Pfam" id="PF17657">
    <property type="entry name" value="DNA_pol3_finger"/>
    <property type="match status" value="1"/>
</dbReference>
<dbReference type="Proteomes" id="UP001575181">
    <property type="component" value="Unassembled WGS sequence"/>
</dbReference>
<evidence type="ECO:0000256" key="6">
    <source>
        <dbReference type="ARBA" id="ARBA00049244"/>
    </source>
</evidence>
<dbReference type="NCBIfam" id="TIGR00594">
    <property type="entry name" value="polc"/>
    <property type="match status" value="1"/>
</dbReference>
<dbReference type="GO" id="GO:0003887">
    <property type="term" value="F:DNA-directed DNA polymerase activity"/>
    <property type="evidence" value="ECO:0007669"/>
    <property type="project" value="UniProtKB-EC"/>
</dbReference>
<comment type="catalytic activity">
    <reaction evidence="6">
        <text>DNA(n) + a 2'-deoxyribonucleoside 5'-triphosphate = DNA(n+1) + diphosphate</text>
        <dbReference type="Rhea" id="RHEA:22508"/>
        <dbReference type="Rhea" id="RHEA-COMP:17339"/>
        <dbReference type="Rhea" id="RHEA-COMP:17340"/>
        <dbReference type="ChEBI" id="CHEBI:33019"/>
        <dbReference type="ChEBI" id="CHEBI:61560"/>
        <dbReference type="ChEBI" id="CHEBI:173112"/>
        <dbReference type="EC" id="2.7.7.7"/>
    </reaction>
</comment>
<dbReference type="InterPro" id="IPR029460">
    <property type="entry name" value="DNAPol_HHH"/>
</dbReference>
<dbReference type="SMART" id="SM00481">
    <property type="entry name" value="POLIIIAc"/>
    <property type="match status" value="1"/>
</dbReference>
<evidence type="ECO:0000259" key="7">
    <source>
        <dbReference type="SMART" id="SM00481"/>
    </source>
</evidence>
<dbReference type="Pfam" id="PF14579">
    <property type="entry name" value="HHH_6"/>
    <property type="match status" value="1"/>
</dbReference>
<evidence type="ECO:0000256" key="5">
    <source>
        <dbReference type="ARBA" id="ARBA00022932"/>
    </source>
</evidence>
<dbReference type="Pfam" id="PF02811">
    <property type="entry name" value="PHP"/>
    <property type="match status" value="1"/>
</dbReference>
<evidence type="ECO:0000256" key="4">
    <source>
        <dbReference type="ARBA" id="ARBA00022705"/>
    </source>
</evidence>
<keyword evidence="2 8" id="KW-0808">Transferase</keyword>
<keyword evidence="5" id="KW-0239">DNA-directed DNA polymerase</keyword>
<dbReference type="CDD" id="cd04485">
    <property type="entry name" value="DnaE_OBF"/>
    <property type="match status" value="1"/>
</dbReference>
<keyword evidence="4" id="KW-0235">DNA replication</keyword>
<comment type="caution">
    <text evidence="8">The sequence shown here is derived from an EMBL/GenBank/DDBJ whole genome shotgun (WGS) entry which is preliminary data.</text>
</comment>
<dbReference type="Pfam" id="PF07733">
    <property type="entry name" value="DNA_pol3_alpha"/>
    <property type="match status" value="1"/>
</dbReference>
<dbReference type="InterPro" id="IPR003141">
    <property type="entry name" value="Pol/His_phosphatase_N"/>
</dbReference>
<organism evidence="8 9">
    <name type="scientific">Thiohalorhabdus methylotrophus</name>
    <dbReference type="NCBI Taxonomy" id="3242694"/>
    <lineage>
        <taxon>Bacteria</taxon>
        <taxon>Pseudomonadati</taxon>
        <taxon>Pseudomonadota</taxon>
        <taxon>Gammaproteobacteria</taxon>
        <taxon>Thiohalorhabdales</taxon>
        <taxon>Thiohalorhabdaceae</taxon>
        <taxon>Thiohalorhabdus</taxon>
    </lineage>
</organism>
<gene>
    <name evidence="8" type="ORF">ACERLL_13820</name>
</gene>
<dbReference type="InterPro" id="IPR004013">
    <property type="entry name" value="PHP_dom"/>
</dbReference>
<dbReference type="RefSeq" id="WP_373656687.1">
    <property type="nucleotide sequence ID" value="NZ_JBGUAW010000009.1"/>
</dbReference>
<dbReference type="CDD" id="cd07431">
    <property type="entry name" value="PHP_PolIIIA"/>
    <property type="match status" value="1"/>
</dbReference>
<evidence type="ECO:0000313" key="8">
    <source>
        <dbReference type="EMBL" id="MFA9461898.1"/>
    </source>
</evidence>
<name>A0ABV4TXC2_9GAMM</name>